<protein>
    <submittedName>
        <fullName evidence="1">Uncharacterized protein</fullName>
    </submittedName>
</protein>
<dbReference type="AlphaFoldDB" id="A0AAN6TSF6"/>
<keyword evidence="2" id="KW-1185">Reference proteome</keyword>
<name>A0AAN6TSF6_9PEZI</name>
<proteinExistence type="predicted"/>
<evidence type="ECO:0000313" key="1">
    <source>
        <dbReference type="EMBL" id="KAK4119847.1"/>
    </source>
</evidence>
<reference evidence="1" key="1">
    <citation type="journal article" date="2023" name="Mol. Phylogenet. Evol.">
        <title>Genome-scale phylogeny and comparative genomics of the fungal order Sordariales.</title>
        <authorList>
            <person name="Hensen N."/>
            <person name="Bonometti L."/>
            <person name="Westerberg I."/>
            <person name="Brannstrom I.O."/>
            <person name="Guillou S."/>
            <person name="Cros-Aarteil S."/>
            <person name="Calhoun S."/>
            <person name="Haridas S."/>
            <person name="Kuo A."/>
            <person name="Mondo S."/>
            <person name="Pangilinan J."/>
            <person name="Riley R."/>
            <person name="LaButti K."/>
            <person name="Andreopoulos B."/>
            <person name="Lipzen A."/>
            <person name="Chen C."/>
            <person name="Yan M."/>
            <person name="Daum C."/>
            <person name="Ng V."/>
            <person name="Clum A."/>
            <person name="Steindorff A."/>
            <person name="Ohm R.A."/>
            <person name="Martin F."/>
            <person name="Silar P."/>
            <person name="Natvig D.O."/>
            <person name="Lalanne C."/>
            <person name="Gautier V."/>
            <person name="Ament-Velasquez S.L."/>
            <person name="Kruys A."/>
            <person name="Hutchinson M.I."/>
            <person name="Powell A.J."/>
            <person name="Barry K."/>
            <person name="Miller A.N."/>
            <person name="Grigoriev I.V."/>
            <person name="Debuchy R."/>
            <person name="Gladieux P."/>
            <person name="Hiltunen Thoren M."/>
            <person name="Johannesson H."/>
        </authorList>
    </citation>
    <scope>NUCLEOTIDE SEQUENCE</scope>
    <source>
        <strain evidence="1">CBS 731.68</strain>
    </source>
</reference>
<organism evidence="1 2">
    <name type="scientific">Parathielavia appendiculata</name>
    <dbReference type="NCBI Taxonomy" id="2587402"/>
    <lineage>
        <taxon>Eukaryota</taxon>
        <taxon>Fungi</taxon>
        <taxon>Dikarya</taxon>
        <taxon>Ascomycota</taxon>
        <taxon>Pezizomycotina</taxon>
        <taxon>Sordariomycetes</taxon>
        <taxon>Sordariomycetidae</taxon>
        <taxon>Sordariales</taxon>
        <taxon>Chaetomiaceae</taxon>
        <taxon>Parathielavia</taxon>
    </lineage>
</organism>
<dbReference type="Proteomes" id="UP001302602">
    <property type="component" value="Unassembled WGS sequence"/>
</dbReference>
<comment type="caution">
    <text evidence="1">The sequence shown here is derived from an EMBL/GenBank/DDBJ whole genome shotgun (WGS) entry which is preliminary data.</text>
</comment>
<sequence length="100" mass="11706">MRDVIFNEQERFSGVLVELRDEVRELDLDELSTLLQEYALPEEAEEQVNPALAPRGVEEALLDGLNRRNPRYNHRSHILWIADRPRCGTDFSCRRSLSRL</sequence>
<gene>
    <name evidence="1" type="ORF">N657DRAFT_649806</name>
</gene>
<dbReference type="RefSeq" id="XP_062643620.1">
    <property type="nucleotide sequence ID" value="XM_062793803.1"/>
</dbReference>
<evidence type="ECO:0000313" key="2">
    <source>
        <dbReference type="Proteomes" id="UP001302602"/>
    </source>
</evidence>
<dbReference type="GeneID" id="87830572"/>
<dbReference type="EMBL" id="MU853244">
    <property type="protein sequence ID" value="KAK4119847.1"/>
    <property type="molecule type" value="Genomic_DNA"/>
</dbReference>
<reference evidence="1" key="2">
    <citation type="submission" date="2023-05" db="EMBL/GenBank/DDBJ databases">
        <authorList>
            <consortium name="Lawrence Berkeley National Laboratory"/>
            <person name="Steindorff A."/>
            <person name="Hensen N."/>
            <person name="Bonometti L."/>
            <person name="Westerberg I."/>
            <person name="Brannstrom I.O."/>
            <person name="Guillou S."/>
            <person name="Cros-Aarteil S."/>
            <person name="Calhoun S."/>
            <person name="Haridas S."/>
            <person name="Kuo A."/>
            <person name="Mondo S."/>
            <person name="Pangilinan J."/>
            <person name="Riley R."/>
            <person name="Labutti K."/>
            <person name="Andreopoulos B."/>
            <person name="Lipzen A."/>
            <person name="Chen C."/>
            <person name="Yanf M."/>
            <person name="Daum C."/>
            <person name="Ng V."/>
            <person name="Clum A."/>
            <person name="Ohm R."/>
            <person name="Martin F."/>
            <person name="Silar P."/>
            <person name="Natvig D."/>
            <person name="Lalanne C."/>
            <person name="Gautier V."/>
            <person name="Ament-Velasquez S.L."/>
            <person name="Kruys A."/>
            <person name="Hutchinson M.I."/>
            <person name="Powell A.J."/>
            <person name="Barry K."/>
            <person name="Miller A.N."/>
            <person name="Grigoriev I.V."/>
            <person name="Debuchy R."/>
            <person name="Gladieux P."/>
            <person name="Thoren M.H."/>
            <person name="Johannesson H."/>
        </authorList>
    </citation>
    <scope>NUCLEOTIDE SEQUENCE</scope>
    <source>
        <strain evidence="1">CBS 731.68</strain>
    </source>
</reference>
<accession>A0AAN6TSF6</accession>